<dbReference type="KEGG" id="ave:Arcve_0013"/>
<accession>F2KMF8</accession>
<evidence type="ECO:0000313" key="1">
    <source>
        <dbReference type="EMBL" id="AEA46057.1"/>
    </source>
</evidence>
<gene>
    <name evidence="1" type="ordered locus">Arcve_0013</name>
</gene>
<dbReference type="AlphaFoldDB" id="F2KMF8"/>
<proteinExistence type="predicted"/>
<keyword evidence="2" id="KW-1185">Reference proteome</keyword>
<organism evidence="1 2">
    <name type="scientific">Archaeoglobus veneficus (strain DSM 11195 / SNP6)</name>
    <dbReference type="NCBI Taxonomy" id="693661"/>
    <lineage>
        <taxon>Archaea</taxon>
        <taxon>Methanobacteriati</taxon>
        <taxon>Methanobacteriota</taxon>
        <taxon>Archaeoglobi</taxon>
        <taxon>Archaeoglobales</taxon>
        <taxon>Archaeoglobaceae</taxon>
        <taxon>Archaeoglobus</taxon>
    </lineage>
</organism>
<dbReference type="Proteomes" id="UP000008136">
    <property type="component" value="Chromosome"/>
</dbReference>
<dbReference type="EMBL" id="CP002588">
    <property type="protein sequence ID" value="AEA46057.1"/>
    <property type="molecule type" value="Genomic_DNA"/>
</dbReference>
<protein>
    <submittedName>
        <fullName evidence="1">Uncharacterized protein</fullName>
    </submittedName>
</protein>
<dbReference type="HOGENOM" id="CLU_3338248_0_0_2"/>
<evidence type="ECO:0000313" key="2">
    <source>
        <dbReference type="Proteomes" id="UP000008136"/>
    </source>
</evidence>
<name>F2KMF8_ARCVS</name>
<reference evidence="1 2" key="1">
    <citation type="submission" date="2011-03" db="EMBL/GenBank/DDBJ databases">
        <title>The complete genome of Archaeoglobus veneficus SNP6.</title>
        <authorList>
            <consortium name="US DOE Joint Genome Institute (JGI-PGF)"/>
            <person name="Lucas S."/>
            <person name="Copeland A."/>
            <person name="Lapidus A."/>
            <person name="Bruce D."/>
            <person name="Goodwin L."/>
            <person name="Pitluck S."/>
            <person name="Kyrpides N."/>
            <person name="Mavromatis K."/>
            <person name="Pagani I."/>
            <person name="Ivanova N."/>
            <person name="Mikhailova N."/>
            <person name="Lu M."/>
            <person name="Detter J.C."/>
            <person name="Tapia R."/>
            <person name="Han C."/>
            <person name="Land M."/>
            <person name="Hauser L."/>
            <person name="Markowitz V."/>
            <person name="Cheng J.-F."/>
            <person name="Hugenholtz P."/>
            <person name="Woyke T."/>
            <person name="Wu D."/>
            <person name="Spring S."/>
            <person name="Brambilla E."/>
            <person name="Klenk H.-P."/>
            <person name="Eisen J.A."/>
        </authorList>
    </citation>
    <scope>NUCLEOTIDE SEQUENCE [LARGE SCALE GENOMIC DNA]</scope>
    <source>
        <strain>SNP6</strain>
    </source>
</reference>
<sequence>MPGKKPEREIERDPIFNIIGSFETKEGNWSERKDWRM</sequence>